<dbReference type="EMBL" id="MWAK01000047">
    <property type="protein sequence ID" value="OPZ93065.1"/>
    <property type="molecule type" value="Genomic_DNA"/>
</dbReference>
<sequence>MRKRLFVLMAILLALAVAGQGCSMKMELEPRGGATSSK</sequence>
<name>A0A1V5MIU4_UNCT6</name>
<accession>A0A1V5MIU4</accession>
<organism evidence="1">
    <name type="scientific">candidate division TA06 bacterium ADurb.Bin417</name>
    <dbReference type="NCBI Taxonomy" id="1852828"/>
    <lineage>
        <taxon>Bacteria</taxon>
        <taxon>Bacteria division TA06</taxon>
    </lineage>
</organism>
<dbReference type="PROSITE" id="PS51257">
    <property type="entry name" value="PROKAR_LIPOPROTEIN"/>
    <property type="match status" value="1"/>
</dbReference>
<proteinExistence type="predicted"/>
<gene>
    <name evidence="1" type="ORF">BWY73_00504</name>
</gene>
<evidence type="ECO:0000313" key="1">
    <source>
        <dbReference type="EMBL" id="OPZ93065.1"/>
    </source>
</evidence>
<dbReference type="AlphaFoldDB" id="A0A1V5MIU4"/>
<protein>
    <submittedName>
        <fullName evidence="1">Uncharacterized protein</fullName>
    </submittedName>
</protein>
<comment type="caution">
    <text evidence="1">The sequence shown here is derived from an EMBL/GenBank/DDBJ whole genome shotgun (WGS) entry which is preliminary data.</text>
</comment>
<dbReference type="Proteomes" id="UP000485484">
    <property type="component" value="Unassembled WGS sequence"/>
</dbReference>
<reference evidence="1" key="1">
    <citation type="submission" date="2017-02" db="EMBL/GenBank/DDBJ databases">
        <title>Delving into the versatile metabolic prowess of the omnipresent phylum Bacteroidetes.</title>
        <authorList>
            <person name="Nobu M.K."/>
            <person name="Mei R."/>
            <person name="Narihiro T."/>
            <person name="Kuroda K."/>
            <person name="Liu W.-T."/>
        </authorList>
    </citation>
    <scope>NUCLEOTIDE SEQUENCE</scope>
    <source>
        <strain evidence="1">ADurb.Bin417</strain>
    </source>
</reference>